<dbReference type="RefSeq" id="WP_184504058.1">
    <property type="nucleotide sequence ID" value="NZ_JACHBT010000002.1"/>
</dbReference>
<evidence type="ECO:0000313" key="3">
    <source>
        <dbReference type="Proteomes" id="UP000522313"/>
    </source>
</evidence>
<dbReference type="GO" id="GO:0016853">
    <property type="term" value="F:isomerase activity"/>
    <property type="evidence" value="ECO:0007669"/>
    <property type="project" value="UniProtKB-KW"/>
</dbReference>
<reference evidence="2 3" key="2">
    <citation type="submission" date="2020-08" db="EMBL/GenBank/DDBJ databases">
        <authorList>
            <person name="Partida-Martinez L."/>
            <person name="Huntemann M."/>
            <person name="Clum A."/>
            <person name="Wang J."/>
            <person name="Palaniappan K."/>
            <person name="Ritter S."/>
            <person name="Chen I.-M."/>
            <person name="Stamatis D."/>
            <person name="Reddy T."/>
            <person name="O'Malley R."/>
            <person name="Daum C."/>
            <person name="Shapiro N."/>
            <person name="Ivanova N."/>
            <person name="Kyrpides N."/>
            <person name="Woyke T."/>
        </authorList>
    </citation>
    <scope>NUCLEOTIDE SEQUENCE [LARGE SCALE GENOMIC DNA]</scope>
    <source>
        <strain evidence="2 3">AS3.13</strain>
    </source>
</reference>
<dbReference type="GO" id="GO:0016491">
    <property type="term" value="F:oxidoreductase activity"/>
    <property type="evidence" value="ECO:0007669"/>
    <property type="project" value="InterPro"/>
</dbReference>
<organism evidence="2 3">
    <name type="scientific">Sphingomonas endophytica</name>
    <dbReference type="NCBI Taxonomy" id="869719"/>
    <lineage>
        <taxon>Bacteria</taxon>
        <taxon>Pseudomonadati</taxon>
        <taxon>Pseudomonadota</taxon>
        <taxon>Alphaproteobacteria</taxon>
        <taxon>Sphingomonadales</taxon>
        <taxon>Sphingomonadaceae</taxon>
        <taxon>Sphingomonas</taxon>
    </lineage>
</organism>
<evidence type="ECO:0000313" key="2">
    <source>
        <dbReference type="EMBL" id="MBB6503646.1"/>
    </source>
</evidence>
<reference evidence="2 3" key="1">
    <citation type="submission" date="2020-08" db="EMBL/GenBank/DDBJ databases">
        <title>The Agave Microbiome: Exploring the role of microbial communities in plant adaptations to desert environments.</title>
        <authorList>
            <person name="Partida-Martinez L.P."/>
        </authorList>
    </citation>
    <scope>NUCLEOTIDE SEQUENCE [LARGE SCALE GENOMIC DNA]</scope>
    <source>
        <strain evidence="2 3">AS3.13</strain>
    </source>
</reference>
<name>A0A7X0J9Q6_9SPHN</name>
<dbReference type="Pfam" id="PF01323">
    <property type="entry name" value="DSBA"/>
    <property type="match status" value="1"/>
</dbReference>
<keyword evidence="2" id="KW-0413">Isomerase</keyword>
<accession>A0A7X0J9Q6</accession>
<dbReference type="InterPro" id="IPR006311">
    <property type="entry name" value="TAT_signal"/>
</dbReference>
<sequence>MEPAHPDRRRFDRRALLTLGAAGAAGWAVGRVLSRTAPVGRDVRASGAVAAILDDPDAPAIGPANASLRLAVYSDYRCPACRHGFPALGEAVAADSDVRLLFKDWPIFGAPSIRAARVALASVPQGIYPALHRRLMTAPGAFDPAHLRAAVSGAGGDWIRLLADLSAQRERIDAQLRRHASEAAAIALPGTPGYLAGSLLAVGAIDAPAFARLFAAARKAA</sequence>
<comment type="caution">
    <text evidence="2">The sequence shown here is derived from an EMBL/GenBank/DDBJ whole genome shotgun (WGS) entry which is preliminary data.</text>
</comment>
<dbReference type="EMBL" id="JACHBT010000002">
    <property type="protein sequence ID" value="MBB6503646.1"/>
    <property type="molecule type" value="Genomic_DNA"/>
</dbReference>
<proteinExistence type="predicted"/>
<protein>
    <submittedName>
        <fullName evidence="2">Protein-disulfide isomerase</fullName>
    </submittedName>
</protein>
<dbReference type="PROSITE" id="PS51318">
    <property type="entry name" value="TAT"/>
    <property type="match status" value="1"/>
</dbReference>
<dbReference type="Gene3D" id="3.40.30.10">
    <property type="entry name" value="Glutaredoxin"/>
    <property type="match status" value="1"/>
</dbReference>
<dbReference type="AlphaFoldDB" id="A0A7X0J9Q6"/>
<dbReference type="InterPro" id="IPR036249">
    <property type="entry name" value="Thioredoxin-like_sf"/>
</dbReference>
<evidence type="ECO:0000259" key="1">
    <source>
        <dbReference type="Pfam" id="PF01323"/>
    </source>
</evidence>
<dbReference type="Proteomes" id="UP000522313">
    <property type="component" value="Unassembled WGS sequence"/>
</dbReference>
<dbReference type="SUPFAM" id="SSF52833">
    <property type="entry name" value="Thioredoxin-like"/>
    <property type="match status" value="1"/>
</dbReference>
<feature type="domain" description="DSBA-like thioredoxin" evidence="1">
    <location>
        <begin position="70"/>
        <end position="212"/>
    </location>
</feature>
<gene>
    <name evidence="2" type="ORF">F4693_000599</name>
</gene>
<dbReference type="InterPro" id="IPR001853">
    <property type="entry name" value="DSBA-like_thioredoxin_dom"/>
</dbReference>